<dbReference type="InterPro" id="IPR029063">
    <property type="entry name" value="SAM-dependent_MTases_sf"/>
</dbReference>
<accession>A0ABV5MDP1</accession>
<keyword evidence="2" id="KW-0808">Transferase</keyword>
<organism evidence="2 3">
    <name type="scientific">Dactylosporangium vinaceum</name>
    <dbReference type="NCBI Taxonomy" id="53362"/>
    <lineage>
        <taxon>Bacteria</taxon>
        <taxon>Bacillati</taxon>
        <taxon>Actinomycetota</taxon>
        <taxon>Actinomycetes</taxon>
        <taxon>Micromonosporales</taxon>
        <taxon>Micromonosporaceae</taxon>
        <taxon>Dactylosporangium</taxon>
    </lineage>
</organism>
<dbReference type="Proteomes" id="UP001589608">
    <property type="component" value="Unassembled WGS sequence"/>
</dbReference>
<dbReference type="InterPro" id="IPR013216">
    <property type="entry name" value="Methyltransf_11"/>
</dbReference>
<evidence type="ECO:0000313" key="2">
    <source>
        <dbReference type="EMBL" id="MFB9446778.1"/>
    </source>
</evidence>
<dbReference type="Gene3D" id="3.40.50.150">
    <property type="entry name" value="Vaccinia Virus protein VP39"/>
    <property type="match status" value="1"/>
</dbReference>
<dbReference type="RefSeq" id="WP_223104689.1">
    <property type="nucleotide sequence ID" value="NZ_CP061913.1"/>
</dbReference>
<proteinExistence type="predicted"/>
<comment type="caution">
    <text evidence="2">The sequence shown here is derived from an EMBL/GenBank/DDBJ whole genome shotgun (WGS) entry which is preliminary data.</text>
</comment>
<gene>
    <name evidence="2" type="ORF">ACFFTR_27120</name>
</gene>
<protein>
    <submittedName>
        <fullName evidence="2">Methyltransferase domain-containing protein</fullName>
    </submittedName>
</protein>
<dbReference type="EMBL" id="JBHMCA010000049">
    <property type="protein sequence ID" value="MFB9446778.1"/>
    <property type="molecule type" value="Genomic_DNA"/>
</dbReference>
<evidence type="ECO:0000259" key="1">
    <source>
        <dbReference type="Pfam" id="PF08241"/>
    </source>
</evidence>
<sequence>MGDLNHRVEPRATVVASGAGTTVFRLLGTGQAAVVRLPTPTAQDLIGRLAPGPDSTPAAGADDAREDADDLAAATVVELGRLRALLATLDRGERPEAAASSVLLLHVCRYLLADLTGRLAGGLATRNRARADELAANGDEPLRLHLGCGSHRLAGWTNIDLADPAADLRVDVRNGLPFDDGIAESVYIAHLLEHVEYPREAETVLRECRRVLRDGGLLRIVVPDLHSFCTAYVQRHDGFFERFAHLWQRPPASTPLASFLHYAGAGEFPWVADRHRFGYDEETLGTLLRQAGFTSVRRSQPGQSLIGDDQLDYSWANRETAEGLPYSLIMEAEAATR</sequence>
<evidence type="ECO:0000313" key="3">
    <source>
        <dbReference type="Proteomes" id="UP001589608"/>
    </source>
</evidence>
<name>A0ABV5MDP1_9ACTN</name>
<keyword evidence="3" id="KW-1185">Reference proteome</keyword>
<dbReference type="GO" id="GO:0032259">
    <property type="term" value="P:methylation"/>
    <property type="evidence" value="ECO:0007669"/>
    <property type="project" value="UniProtKB-KW"/>
</dbReference>
<dbReference type="SUPFAM" id="SSF53335">
    <property type="entry name" value="S-adenosyl-L-methionine-dependent methyltransferases"/>
    <property type="match status" value="1"/>
</dbReference>
<dbReference type="Pfam" id="PF08241">
    <property type="entry name" value="Methyltransf_11"/>
    <property type="match status" value="1"/>
</dbReference>
<feature type="domain" description="Methyltransferase type 11" evidence="1">
    <location>
        <begin position="170"/>
        <end position="219"/>
    </location>
</feature>
<keyword evidence="2" id="KW-0489">Methyltransferase</keyword>
<dbReference type="GO" id="GO:0008168">
    <property type="term" value="F:methyltransferase activity"/>
    <property type="evidence" value="ECO:0007669"/>
    <property type="project" value="UniProtKB-KW"/>
</dbReference>
<reference evidence="2 3" key="1">
    <citation type="submission" date="2024-09" db="EMBL/GenBank/DDBJ databases">
        <authorList>
            <person name="Sun Q."/>
            <person name="Mori K."/>
        </authorList>
    </citation>
    <scope>NUCLEOTIDE SEQUENCE [LARGE SCALE GENOMIC DNA]</scope>
    <source>
        <strain evidence="2 3">JCM 3307</strain>
    </source>
</reference>